<keyword evidence="7 11" id="KW-0547">Nucleotide-binding</keyword>
<sequence length="213" mass="24310">MTDAIRHTAILGGTFDPPHLGHIEPLLAACNLWQFDDCWLLPNHIPPHKQGTHADVDARLAMLDAVIAAQPMFALCDIELKRDTPSYTVETLKRLKELYPSRRFYFVMGMDSFLNLPSWHRWQELFSLCHLLVCKRPGYRLDSAHPMASCLAQKHYESSELPSEPCGRILLTEVLERDISSTQIRRAIASGEDVSQWLPEGVMDIINTRGLYR</sequence>
<dbReference type="EC" id="2.7.7.18" evidence="11"/>
<evidence type="ECO:0000256" key="10">
    <source>
        <dbReference type="ARBA" id="ARBA00048721"/>
    </source>
</evidence>
<dbReference type="NCBIfam" id="NF000840">
    <property type="entry name" value="PRK00071.1-3"/>
    <property type="match status" value="1"/>
</dbReference>
<dbReference type="InterPro" id="IPR005248">
    <property type="entry name" value="NadD/NMNAT"/>
</dbReference>
<dbReference type="AlphaFoldDB" id="A0AAJ1BJ96"/>
<keyword evidence="6 11" id="KW-0548">Nucleotidyltransferase</keyword>
<dbReference type="InterPro" id="IPR004821">
    <property type="entry name" value="Cyt_trans-like"/>
</dbReference>
<dbReference type="EMBL" id="JAKUDL010000005">
    <property type="protein sequence ID" value="MCH4295707.1"/>
    <property type="molecule type" value="Genomic_DNA"/>
</dbReference>
<keyword evidence="9 11" id="KW-0520">NAD</keyword>
<comment type="pathway">
    <text evidence="2 11">Cofactor biosynthesis; NAD(+) biosynthesis; deamido-NAD(+) from nicotinate D-ribonucleotide: step 1/1.</text>
</comment>
<keyword evidence="5 11" id="KW-0808">Transferase</keyword>
<comment type="catalytic activity">
    <reaction evidence="10 11">
        <text>nicotinate beta-D-ribonucleotide + ATP + H(+) = deamido-NAD(+) + diphosphate</text>
        <dbReference type="Rhea" id="RHEA:22860"/>
        <dbReference type="ChEBI" id="CHEBI:15378"/>
        <dbReference type="ChEBI" id="CHEBI:30616"/>
        <dbReference type="ChEBI" id="CHEBI:33019"/>
        <dbReference type="ChEBI" id="CHEBI:57502"/>
        <dbReference type="ChEBI" id="CHEBI:58437"/>
        <dbReference type="EC" id="2.7.7.18"/>
    </reaction>
</comment>
<organism evidence="13 14">
    <name type="scientific">Shewanella zhuhaiensis</name>
    <dbReference type="NCBI Taxonomy" id="2919576"/>
    <lineage>
        <taxon>Bacteria</taxon>
        <taxon>Pseudomonadati</taxon>
        <taxon>Pseudomonadota</taxon>
        <taxon>Gammaproteobacteria</taxon>
        <taxon>Alteromonadales</taxon>
        <taxon>Shewanellaceae</taxon>
        <taxon>Shewanella</taxon>
    </lineage>
</organism>
<evidence type="ECO:0000256" key="4">
    <source>
        <dbReference type="ARBA" id="ARBA00022642"/>
    </source>
</evidence>
<evidence type="ECO:0000256" key="9">
    <source>
        <dbReference type="ARBA" id="ARBA00023027"/>
    </source>
</evidence>
<evidence type="ECO:0000256" key="3">
    <source>
        <dbReference type="ARBA" id="ARBA00009014"/>
    </source>
</evidence>
<keyword evidence="4 11" id="KW-0662">Pyridine nucleotide biosynthesis</keyword>
<dbReference type="NCBIfam" id="TIGR00482">
    <property type="entry name" value="nicotinate (nicotinamide) nucleotide adenylyltransferase"/>
    <property type="match status" value="1"/>
</dbReference>
<gene>
    <name evidence="11 13" type="primary">nadD</name>
    <name evidence="13" type="ORF">MJ923_15490</name>
</gene>
<comment type="function">
    <text evidence="1 11">Catalyzes the reversible adenylation of nicotinate mononucleotide (NaMN) to nicotinic acid adenine dinucleotide (NaAD).</text>
</comment>
<name>A0AAJ1BJ96_9GAMM</name>
<dbReference type="PANTHER" id="PTHR39321:SF3">
    <property type="entry name" value="PHOSPHOPANTETHEINE ADENYLYLTRANSFERASE"/>
    <property type="match status" value="1"/>
</dbReference>
<evidence type="ECO:0000256" key="11">
    <source>
        <dbReference type="HAMAP-Rule" id="MF_00244"/>
    </source>
</evidence>
<evidence type="ECO:0000313" key="13">
    <source>
        <dbReference type="EMBL" id="MCH4295707.1"/>
    </source>
</evidence>
<dbReference type="RefSeq" id="WP_240591858.1">
    <property type="nucleotide sequence ID" value="NZ_JAKUDL010000005.1"/>
</dbReference>
<dbReference type="HAMAP" id="MF_00244">
    <property type="entry name" value="NaMN_adenylyltr"/>
    <property type="match status" value="1"/>
</dbReference>
<comment type="caution">
    <text evidence="13">The sequence shown here is derived from an EMBL/GenBank/DDBJ whole genome shotgun (WGS) entry which is preliminary data.</text>
</comment>
<dbReference type="Pfam" id="PF01467">
    <property type="entry name" value="CTP_transf_like"/>
    <property type="match status" value="1"/>
</dbReference>
<dbReference type="CDD" id="cd02165">
    <property type="entry name" value="NMNAT"/>
    <property type="match status" value="1"/>
</dbReference>
<evidence type="ECO:0000256" key="6">
    <source>
        <dbReference type="ARBA" id="ARBA00022695"/>
    </source>
</evidence>
<dbReference type="Gene3D" id="3.40.50.620">
    <property type="entry name" value="HUPs"/>
    <property type="match status" value="1"/>
</dbReference>
<dbReference type="PANTHER" id="PTHR39321">
    <property type="entry name" value="NICOTINATE-NUCLEOTIDE ADENYLYLTRANSFERASE-RELATED"/>
    <property type="match status" value="1"/>
</dbReference>
<evidence type="ECO:0000256" key="5">
    <source>
        <dbReference type="ARBA" id="ARBA00022679"/>
    </source>
</evidence>
<reference evidence="13 14" key="1">
    <citation type="submission" date="2022-02" db="EMBL/GenBank/DDBJ databases">
        <title>The genome sequence of Shewanella sp. 3B26.</title>
        <authorList>
            <person name="Du J."/>
        </authorList>
    </citation>
    <scope>NUCLEOTIDE SEQUENCE [LARGE SCALE GENOMIC DNA]</scope>
    <source>
        <strain evidence="13 14">3B26</strain>
    </source>
</reference>
<evidence type="ECO:0000256" key="1">
    <source>
        <dbReference type="ARBA" id="ARBA00002324"/>
    </source>
</evidence>
<dbReference type="NCBIfam" id="TIGR00125">
    <property type="entry name" value="cyt_tran_rel"/>
    <property type="match status" value="1"/>
</dbReference>
<feature type="domain" description="Cytidyltransferase-like" evidence="12">
    <location>
        <begin position="10"/>
        <end position="186"/>
    </location>
</feature>
<keyword evidence="14" id="KW-1185">Reference proteome</keyword>
<keyword evidence="8 11" id="KW-0067">ATP-binding</keyword>
<accession>A0AAJ1BJ96</accession>
<protein>
    <recommendedName>
        <fullName evidence="11">Probable nicotinate-nucleotide adenylyltransferase</fullName>
        <ecNumber evidence="11">2.7.7.18</ecNumber>
    </recommendedName>
    <alternativeName>
        <fullName evidence="11">Deamido-NAD(+) diphosphorylase</fullName>
    </alternativeName>
    <alternativeName>
        <fullName evidence="11">Deamido-NAD(+) pyrophosphorylase</fullName>
    </alternativeName>
    <alternativeName>
        <fullName evidence="11">Nicotinate mononucleotide adenylyltransferase</fullName>
        <shortName evidence="11">NaMN adenylyltransferase</shortName>
    </alternativeName>
</protein>
<dbReference type="GO" id="GO:0005524">
    <property type="term" value="F:ATP binding"/>
    <property type="evidence" value="ECO:0007669"/>
    <property type="project" value="UniProtKB-KW"/>
</dbReference>
<evidence type="ECO:0000259" key="12">
    <source>
        <dbReference type="Pfam" id="PF01467"/>
    </source>
</evidence>
<dbReference type="Proteomes" id="UP001297581">
    <property type="component" value="Unassembled WGS sequence"/>
</dbReference>
<dbReference type="GO" id="GO:0004515">
    <property type="term" value="F:nicotinate-nucleotide adenylyltransferase activity"/>
    <property type="evidence" value="ECO:0007669"/>
    <property type="project" value="UniProtKB-UniRule"/>
</dbReference>
<evidence type="ECO:0000256" key="7">
    <source>
        <dbReference type="ARBA" id="ARBA00022741"/>
    </source>
</evidence>
<dbReference type="InterPro" id="IPR014729">
    <property type="entry name" value="Rossmann-like_a/b/a_fold"/>
</dbReference>
<evidence type="ECO:0000256" key="2">
    <source>
        <dbReference type="ARBA" id="ARBA00005019"/>
    </source>
</evidence>
<evidence type="ECO:0000256" key="8">
    <source>
        <dbReference type="ARBA" id="ARBA00022840"/>
    </source>
</evidence>
<dbReference type="NCBIfam" id="NF000839">
    <property type="entry name" value="PRK00071.1-1"/>
    <property type="match status" value="1"/>
</dbReference>
<evidence type="ECO:0000313" key="14">
    <source>
        <dbReference type="Proteomes" id="UP001297581"/>
    </source>
</evidence>
<dbReference type="GO" id="GO:0009435">
    <property type="term" value="P:NAD+ biosynthetic process"/>
    <property type="evidence" value="ECO:0007669"/>
    <property type="project" value="UniProtKB-UniRule"/>
</dbReference>
<comment type="similarity">
    <text evidence="3 11">Belongs to the NadD family.</text>
</comment>
<proteinExistence type="inferred from homology"/>
<dbReference type="SUPFAM" id="SSF52374">
    <property type="entry name" value="Nucleotidylyl transferase"/>
    <property type="match status" value="1"/>
</dbReference>